<organism evidence="1 2">
    <name type="scientific">Dictyobacter alpinus</name>
    <dbReference type="NCBI Taxonomy" id="2014873"/>
    <lineage>
        <taxon>Bacteria</taxon>
        <taxon>Bacillati</taxon>
        <taxon>Chloroflexota</taxon>
        <taxon>Ktedonobacteria</taxon>
        <taxon>Ktedonobacterales</taxon>
        <taxon>Dictyobacteraceae</taxon>
        <taxon>Dictyobacter</taxon>
    </lineage>
</organism>
<protein>
    <submittedName>
        <fullName evidence="1">Uncharacterized protein</fullName>
    </submittedName>
</protein>
<evidence type="ECO:0000313" key="2">
    <source>
        <dbReference type="Proteomes" id="UP000287171"/>
    </source>
</evidence>
<dbReference type="Proteomes" id="UP000287171">
    <property type="component" value="Unassembled WGS sequence"/>
</dbReference>
<sequence length="104" mass="12129">MQDKTFSEAVQELHDRISSNVQESMHHMLLYRTTATNATLHITDDTIRTVVTNELITDQLIALLNLIRDLGMIDRVQHEEFKTYLLRALAIQHNEATKWDQPEQ</sequence>
<dbReference type="EMBL" id="BIFT01000001">
    <property type="protein sequence ID" value="GCE28280.1"/>
    <property type="molecule type" value="Genomic_DNA"/>
</dbReference>
<keyword evidence="2" id="KW-1185">Reference proteome</keyword>
<name>A0A402BAE1_9CHLR</name>
<reference evidence="2" key="1">
    <citation type="submission" date="2018-12" db="EMBL/GenBank/DDBJ databases">
        <title>Tengunoibacter tsumagoiensis gen. nov., sp. nov., Dictyobacter kobayashii sp. nov., D. alpinus sp. nov., and D. joshuensis sp. nov. and description of Dictyobacteraceae fam. nov. within the order Ktedonobacterales isolated from Tengu-no-mugimeshi.</title>
        <authorList>
            <person name="Wang C.M."/>
            <person name="Zheng Y."/>
            <person name="Sakai Y."/>
            <person name="Toyoda A."/>
            <person name="Minakuchi Y."/>
            <person name="Abe K."/>
            <person name="Yokota A."/>
            <person name="Yabe S."/>
        </authorList>
    </citation>
    <scope>NUCLEOTIDE SEQUENCE [LARGE SCALE GENOMIC DNA]</scope>
    <source>
        <strain evidence="2">Uno16</strain>
    </source>
</reference>
<dbReference type="RefSeq" id="WP_126628520.1">
    <property type="nucleotide sequence ID" value="NZ_BIFT01000001.1"/>
</dbReference>
<proteinExistence type="predicted"/>
<gene>
    <name evidence="1" type="ORF">KDA_37640</name>
</gene>
<dbReference type="AlphaFoldDB" id="A0A402BAE1"/>
<comment type="caution">
    <text evidence="1">The sequence shown here is derived from an EMBL/GenBank/DDBJ whole genome shotgun (WGS) entry which is preliminary data.</text>
</comment>
<evidence type="ECO:0000313" key="1">
    <source>
        <dbReference type="EMBL" id="GCE28280.1"/>
    </source>
</evidence>
<accession>A0A402BAE1</accession>
<dbReference type="OrthoDB" id="164519at2"/>